<organism evidence="1 2">
    <name type="scientific">Pneumocystis oryctolagi</name>
    <dbReference type="NCBI Taxonomy" id="42067"/>
    <lineage>
        <taxon>Eukaryota</taxon>
        <taxon>Fungi</taxon>
        <taxon>Dikarya</taxon>
        <taxon>Ascomycota</taxon>
        <taxon>Taphrinomycotina</taxon>
        <taxon>Pneumocystomycetes</taxon>
        <taxon>Pneumocystaceae</taxon>
        <taxon>Pneumocystis</taxon>
    </lineage>
</organism>
<evidence type="ECO:0000313" key="1">
    <source>
        <dbReference type="EMBL" id="KAG4304821.1"/>
    </source>
</evidence>
<reference evidence="1 2" key="1">
    <citation type="journal article" date="2021" name="Commun. Biol.">
        <title>Genomic insights into the host specific adaptation of the Pneumocystis genus.</title>
        <authorList>
            <person name="Cisse O.H."/>
            <person name="Ma L."/>
            <person name="Dekker J.P."/>
            <person name="Khil P.P."/>
            <person name="Youn J.-H."/>
            <person name="Brenchley J.M."/>
            <person name="Blair R."/>
            <person name="Pahar B."/>
            <person name="Chabe M."/>
            <person name="Van Rompay K.K.A."/>
            <person name="Keesler R."/>
            <person name="Sukura A."/>
            <person name="Hirsch V."/>
            <person name="Kutty G."/>
            <person name="Liu Y."/>
            <person name="Peng L."/>
            <person name="Chen J."/>
            <person name="Song J."/>
            <person name="Weissenbacher-Lang C."/>
            <person name="Xu J."/>
            <person name="Upham N.S."/>
            <person name="Stajich J.E."/>
            <person name="Cuomo C.A."/>
            <person name="Cushion M.T."/>
            <person name="Kovacs J.A."/>
        </authorList>
    </citation>
    <scope>NUCLEOTIDE SEQUENCE [LARGE SCALE GENOMIC DNA]</scope>
    <source>
        <strain evidence="1 2">RABM</strain>
    </source>
</reference>
<keyword evidence="2" id="KW-1185">Reference proteome</keyword>
<evidence type="ECO:0000313" key="2">
    <source>
        <dbReference type="Proteomes" id="UP000768646"/>
    </source>
</evidence>
<accession>A0ACB7CB40</accession>
<comment type="caution">
    <text evidence="1">The sequence shown here is derived from an EMBL/GenBank/DDBJ whole genome shotgun (WGS) entry which is preliminary data.</text>
</comment>
<gene>
    <name evidence="1" type="ORF">PORY_001874</name>
</gene>
<dbReference type="EMBL" id="JABTEG010000006">
    <property type="protein sequence ID" value="KAG4304821.1"/>
    <property type="molecule type" value="Genomic_DNA"/>
</dbReference>
<proteinExistence type="predicted"/>
<sequence>MNHKKNLNPTRERRGEHVFFPEKKGVSSVKYKPKKGNEKQADLVEKKRSNCKEKKSGPMNDDTEDEQNMSYHSANKILQEESLNVSRSDLSENALLEKQDSEYNETKQDVYLNKEDHPDTNAFSAPIHLKDKECHAHDENPSLLISGNFMQEQEVHIQGEPLELLLSTSYETHIPPFTQPSSSASTSPSIASAHSCLPSKQSYETQKTSQQPLSICETSTNILQKKFEEIYQHSSFDKTIDWEFFRLIVSDYDFVAKTHKEELSNIISAGIPSVLRGILWQTMTSSKNIDMEHIYHTLINQPTPNEKSIRRDLHRTFPKAMLKAMDQLYGVLKAYSLYDPEVGYTQGMAFLVGPLLLYMSDEEAFCVLVRLMKDYDLRSFYIPNMPGLHLRLYQFDRLMGEFLPEVHTYLHKQGVKPLMYASQWFMTFFAYKFPINIVVRIFDVIIAEGIEALLKFSIALIKKNKERILSLKFDQLLTFLKEKIFLVYSIPGKSITKLSWSTTASDYRIEEFINDAYSIEITKNILSKYATEYEEIKETEIEKNNEITFLRSQNSSLSLKIKNLEESLDVLNKEHIKLANTMIQNKMQIACLIDENEGLASEVSQLKLTIESQPIEIENRMKSEMQRIIDKNAQVMNKNRVLEDQMAEMENELVQTKIQLATIHDERDLLKKKWNELKKAIEN</sequence>
<dbReference type="Proteomes" id="UP000768646">
    <property type="component" value="Unassembled WGS sequence"/>
</dbReference>
<name>A0ACB7CB40_9ASCO</name>
<protein>
    <submittedName>
        <fullName evidence="1">Uncharacterized protein</fullName>
    </submittedName>
</protein>